<reference evidence="1 2" key="1">
    <citation type="submission" date="2019-04" db="EMBL/GenBank/DDBJ databases">
        <title>Phreatobacter aquaticus sp. nov.</title>
        <authorList>
            <person name="Choi A."/>
            <person name="Baek K."/>
        </authorList>
    </citation>
    <scope>NUCLEOTIDE SEQUENCE [LARGE SCALE GENOMIC DNA]</scope>
    <source>
        <strain evidence="1 2">NMCR1094</strain>
    </source>
</reference>
<proteinExistence type="predicted"/>
<sequence length="145" mass="15557">MPGVSPDAHSPLILGIAGLPGSGKSCLITSVLGHGRSILDDINNDWADGIARARAALGAAQPLIVSDIMFCHAGWRQRLADELGQAVDWTYFANDPVQCARNCTRRIAAGDGSRTLTHELRMIEILSKIYRPAGEVRPVYRPPAG</sequence>
<accession>A0A4D7QI88</accession>
<keyword evidence="2" id="KW-1185">Reference proteome</keyword>
<dbReference type="SUPFAM" id="SSF52540">
    <property type="entry name" value="P-loop containing nucleoside triphosphate hydrolases"/>
    <property type="match status" value="1"/>
</dbReference>
<gene>
    <name evidence="1" type="ORF">E8L99_04705</name>
</gene>
<dbReference type="KEGG" id="paqt:E8L99_04705"/>
<dbReference type="EMBL" id="CP039865">
    <property type="protein sequence ID" value="QCK85126.1"/>
    <property type="molecule type" value="Genomic_DNA"/>
</dbReference>
<dbReference type="Gene3D" id="3.40.50.300">
    <property type="entry name" value="P-loop containing nucleotide triphosphate hydrolases"/>
    <property type="match status" value="1"/>
</dbReference>
<dbReference type="RefSeq" id="WP_137098460.1">
    <property type="nucleotide sequence ID" value="NZ_CP039865.1"/>
</dbReference>
<dbReference type="Proteomes" id="UP000298588">
    <property type="component" value="Chromosome"/>
</dbReference>
<dbReference type="AlphaFoldDB" id="A0A4D7QI88"/>
<evidence type="ECO:0008006" key="3">
    <source>
        <dbReference type="Google" id="ProtNLM"/>
    </source>
</evidence>
<name>A0A4D7QI88_9HYPH</name>
<dbReference type="InterPro" id="IPR027417">
    <property type="entry name" value="P-loop_NTPase"/>
</dbReference>
<evidence type="ECO:0000313" key="2">
    <source>
        <dbReference type="Proteomes" id="UP000298588"/>
    </source>
</evidence>
<evidence type="ECO:0000313" key="1">
    <source>
        <dbReference type="EMBL" id="QCK85126.1"/>
    </source>
</evidence>
<protein>
    <recommendedName>
        <fullName evidence="3">ATP-binding protein</fullName>
    </recommendedName>
</protein>
<organism evidence="1 2">
    <name type="scientific">Phreatobacter aquaticus</name>
    <dbReference type="NCBI Taxonomy" id="2570229"/>
    <lineage>
        <taxon>Bacteria</taxon>
        <taxon>Pseudomonadati</taxon>
        <taxon>Pseudomonadota</taxon>
        <taxon>Alphaproteobacteria</taxon>
        <taxon>Hyphomicrobiales</taxon>
        <taxon>Phreatobacteraceae</taxon>
        <taxon>Phreatobacter</taxon>
    </lineage>
</organism>